<feature type="signal peptide" evidence="2">
    <location>
        <begin position="1"/>
        <end position="23"/>
    </location>
</feature>
<dbReference type="Pfam" id="PF04314">
    <property type="entry name" value="PCuAC"/>
    <property type="match status" value="1"/>
</dbReference>
<dbReference type="Gene3D" id="2.60.40.1890">
    <property type="entry name" value="PCu(A)C copper chaperone"/>
    <property type="match status" value="1"/>
</dbReference>
<dbReference type="SUPFAM" id="SSF110087">
    <property type="entry name" value="DR1885-like metal-binding protein"/>
    <property type="match status" value="1"/>
</dbReference>
<evidence type="ECO:0000256" key="2">
    <source>
        <dbReference type="SAM" id="SignalP"/>
    </source>
</evidence>
<dbReference type="EMBL" id="BAABCQ010000275">
    <property type="protein sequence ID" value="GAA4015369.1"/>
    <property type="molecule type" value="Genomic_DNA"/>
</dbReference>
<proteinExistence type="predicted"/>
<protein>
    <submittedName>
        <fullName evidence="3">Lipoprotein</fullName>
    </submittedName>
</protein>
<keyword evidence="3" id="KW-0449">Lipoprotein</keyword>
<name>A0ABP7SSH2_9ACTN</name>
<dbReference type="InterPro" id="IPR036182">
    <property type="entry name" value="PCuAC_sf"/>
</dbReference>
<organism evidence="3 4">
    <name type="scientific">Streptomyces marokkonensis</name>
    <dbReference type="NCBI Taxonomy" id="324855"/>
    <lineage>
        <taxon>Bacteria</taxon>
        <taxon>Bacillati</taxon>
        <taxon>Actinomycetota</taxon>
        <taxon>Actinomycetes</taxon>
        <taxon>Kitasatosporales</taxon>
        <taxon>Streptomycetaceae</taxon>
        <taxon>Streptomyces</taxon>
    </lineage>
</organism>
<dbReference type="InterPro" id="IPR007410">
    <property type="entry name" value="LpqE-like"/>
</dbReference>
<dbReference type="RefSeq" id="WP_345597838.1">
    <property type="nucleotide sequence ID" value="NZ_BAABCQ010000275.1"/>
</dbReference>
<evidence type="ECO:0000256" key="1">
    <source>
        <dbReference type="SAM" id="MobiDB-lite"/>
    </source>
</evidence>
<accession>A0ABP7SSH2</accession>
<comment type="caution">
    <text evidence="3">The sequence shown here is derived from an EMBL/GenBank/DDBJ whole genome shotgun (WGS) entry which is preliminary data.</text>
</comment>
<gene>
    <name evidence="3" type="ORF">GCM10022384_68680</name>
</gene>
<evidence type="ECO:0000313" key="4">
    <source>
        <dbReference type="Proteomes" id="UP001500034"/>
    </source>
</evidence>
<evidence type="ECO:0000313" key="3">
    <source>
        <dbReference type="EMBL" id="GAA4015369.1"/>
    </source>
</evidence>
<feature type="region of interest" description="Disordered" evidence="1">
    <location>
        <begin position="172"/>
        <end position="253"/>
    </location>
</feature>
<keyword evidence="4" id="KW-1185">Reference proteome</keyword>
<feature type="chain" id="PRO_5047083922" evidence="2">
    <location>
        <begin position="24"/>
        <end position="253"/>
    </location>
</feature>
<feature type="compositionally biased region" description="Low complexity" evidence="1">
    <location>
        <begin position="223"/>
        <end position="239"/>
    </location>
</feature>
<dbReference type="PROSITE" id="PS51257">
    <property type="entry name" value="PROKAR_LIPOPROTEIN"/>
    <property type="match status" value="1"/>
</dbReference>
<reference evidence="4" key="1">
    <citation type="journal article" date="2019" name="Int. J. Syst. Evol. Microbiol.">
        <title>The Global Catalogue of Microorganisms (GCM) 10K type strain sequencing project: providing services to taxonomists for standard genome sequencing and annotation.</title>
        <authorList>
            <consortium name="The Broad Institute Genomics Platform"/>
            <consortium name="The Broad Institute Genome Sequencing Center for Infectious Disease"/>
            <person name="Wu L."/>
            <person name="Ma J."/>
        </authorList>
    </citation>
    <scope>NUCLEOTIDE SEQUENCE [LARGE SCALE GENOMIC DNA]</scope>
    <source>
        <strain evidence="4">JCM 17027</strain>
    </source>
</reference>
<keyword evidence="2" id="KW-0732">Signal</keyword>
<feature type="compositionally biased region" description="Low complexity" evidence="1">
    <location>
        <begin position="177"/>
        <end position="188"/>
    </location>
</feature>
<sequence>MSSSLRRGALAAAAIAFSIASLAACGAGHNAQTLEIKPDNAATTVGDIQIQNAIVITQPDPESTGPAAVSATLFNNGRTDQTLESITVDGAGKSVELKPAEGEQDGGDGLTVPAGGSLILGGEGNASAVLTDSREALRDGDVQKVTFALSKTGDVSLEAFVVPAESYFSKWGPSDVPAAPGASAQPSQETSGEPADGETPGAPSGDASVPGTDGSTGTGTVGTGSATDSAPQDPQDPQDTPGVADSQEDTAGH</sequence>
<dbReference type="Proteomes" id="UP001500034">
    <property type="component" value="Unassembled WGS sequence"/>
</dbReference>